<proteinExistence type="predicted"/>
<evidence type="ECO:0000313" key="2">
    <source>
        <dbReference type="EMBL" id="KAF7810623.1"/>
    </source>
</evidence>
<gene>
    <name evidence="2" type="ORF">G2W53_037366</name>
    <name evidence="3" type="ORF">G2W53_037423</name>
</gene>
<sequence>MECLPDAIDPDPEEEDRAVERLYDI</sequence>
<comment type="caution">
    <text evidence="3">The sequence shown here is derived from an EMBL/GenBank/DDBJ whole genome shotgun (WGS) entry which is preliminary data.</text>
</comment>
<evidence type="ECO:0000256" key="1">
    <source>
        <dbReference type="SAM" id="MobiDB-lite"/>
    </source>
</evidence>
<feature type="compositionally biased region" description="Acidic residues" evidence="1">
    <location>
        <begin position="8"/>
        <end position="17"/>
    </location>
</feature>
<name>A0A834W5N0_9FABA</name>
<reference evidence="3" key="1">
    <citation type="submission" date="2020-09" db="EMBL/GenBank/DDBJ databases">
        <title>Genome-Enabled Discovery of Anthraquinone Biosynthesis in Senna tora.</title>
        <authorList>
            <person name="Kang S.-H."/>
            <person name="Pandey R.P."/>
            <person name="Lee C.-M."/>
            <person name="Sim J.-S."/>
            <person name="Jeong J.-T."/>
            <person name="Choi B.-S."/>
            <person name="Jung M."/>
            <person name="Ginzburg D."/>
            <person name="Zhao K."/>
            <person name="Won S.Y."/>
            <person name="Oh T.-J."/>
            <person name="Yu Y."/>
            <person name="Kim N.-H."/>
            <person name="Lee O.R."/>
            <person name="Lee T.-H."/>
            <person name="Bashyal P."/>
            <person name="Kim T.-S."/>
            <person name="Lee W.-H."/>
            <person name="Kawkins C."/>
            <person name="Kim C.-K."/>
            <person name="Kim J.S."/>
            <person name="Ahn B.O."/>
            <person name="Rhee S.Y."/>
            <person name="Sohng J.K."/>
        </authorList>
    </citation>
    <scope>NUCLEOTIDE SEQUENCE</scope>
    <source>
        <tissue evidence="3">Leaf</tissue>
    </source>
</reference>
<protein>
    <submittedName>
        <fullName evidence="3">Uncharacterized protein</fullName>
    </submittedName>
</protein>
<dbReference type="EMBL" id="JAAIUW010000011">
    <property type="protein sequence ID" value="KAF7810623.1"/>
    <property type="molecule type" value="Genomic_DNA"/>
</dbReference>
<organism evidence="3 4">
    <name type="scientific">Senna tora</name>
    <dbReference type="NCBI Taxonomy" id="362788"/>
    <lineage>
        <taxon>Eukaryota</taxon>
        <taxon>Viridiplantae</taxon>
        <taxon>Streptophyta</taxon>
        <taxon>Embryophyta</taxon>
        <taxon>Tracheophyta</taxon>
        <taxon>Spermatophyta</taxon>
        <taxon>Magnoliopsida</taxon>
        <taxon>eudicotyledons</taxon>
        <taxon>Gunneridae</taxon>
        <taxon>Pentapetalae</taxon>
        <taxon>rosids</taxon>
        <taxon>fabids</taxon>
        <taxon>Fabales</taxon>
        <taxon>Fabaceae</taxon>
        <taxon>Caesalpinioideae</taxon>
        <taxon>Cassia clade</taxon>
        <taxon>Senna</taxon>
    </lineage>
</organism>
<dbReference type="EMBL" id="JAAIUW010000011">
    <property type="protein sequence ID" value="KAF7810680.1"/>
    <property type="molecule type" value="Genomic_DNA"/>
</dbReference>
<dbReference type="Proteomes" id="UP000634136">
    <property type="component" value="Unassembled WGS sequence"/>
</dbReference>
<dbReference type="AlphaFoldDB" id="A0A834W5N0"/>
<evidence type="ECO:0000313" key="3">
    <source>
        <dbReference type="EMBL" id="KAF7810680.1"/>
    </source>
</evidence>
<keyword evidence="4" id="KW-1185">Reference proteome</keyword>
<feature type="region of interest" description="Disordered" evidence="1">
    <location>
        <begin position="1"/>
        <end position="25"/>
    </location>
</feature>
<accession>A0A834W5N0</accession>
<evidence type="ECO:0000313" key="4">
    <source>
        <dbReference type="Proteomes" id="UP000634136"/>
    </source>
</evidence>